<dbReference type="InterPro" id="IPR023165">
    <property type="entry name" value="rRNA_Ade_diMease-like_C"/>
</dbReference>
<dbReference type="PANTHER" id="PTHR11727:SF7">
    <property type="entry name" value="DIMETHYLADENOSINE TRANSFERASE-RELATED"/>
    <property type="match status" value="1"/>
</dbReference>
<keyword evidence="3 8" id="KW-0808">Transferase</keyword>
<keyword evidence="11" id="KW-1185">Reference proteome</keyword>
<accession>A0A920CTT8</accession>
<evidence type="ECO:0000256" key="5">
    <source>
        <dbReference type="ARBA" id="ARBA00022884"/>
    </source>
</evidence>
<proteinExistence type="inferred from homology"/>
<dbReference type="AlphaFoldDB" id="A0A920CTT8"/>
<dbReference type="GO" id="GO:0003723">
    <property type="term" value="F:RNA binding"/>
    <property type="evidence" value="ECO:0007669"/>
    <property type="project" value="UniProtKB-UniRule"/>
</dbReference>
<dbReference type="PROSITE" id="PS51689">
    <property type="entry name" value="SAM_RNA_A_N6_MT"/>
    <property type="match status" value="1"/>
</dbReference>
<evidence type="ECO:0000256" key="4">
    <source>
        <dbReference type="ARBA" id="ARBA00022691"/>
    </source>
</evidence>
<feature type="binding site" evidence="8">
    <location>
        <position position="113"/>
    </location>
    <ligand>
        <name>S-adenosyl-L-methionine</name>
        <dbReference type="ChEBI" id="CHEBI:59789"/>
    </ligand>
</feature>
<evidence type="ECO:0000256" key="3">
    <source>
        <dbReference type="ARBA" id="ARBA00022679"/>
    </source>
</evidence>
<gene>
    <name evidence="10" type="primary">rsmA_1</name>
    <name evidence="10" type="ORF">J34TS1_35580</name>
</gene>
<evidence type="ECO:0000313" key="11">
    <source>
        <dbReference type="Proteomes" id="UP000682811"/>
    </source>
</evidence>
<dbReference type="InterPro" id="IPR020596">
    <property type="entry name" value="rRNA_Ade_Mease_Trfase_CS"/>
</dbReference>
<feature type="binding site" evidence="8">
    <location>
        <position position="97"/>
    </location>
    <ligand>
        <name>S-adenosyl-L-methionine</name>
        <dbReference type="ChEBI" id="CHEBI:59789"/>
    </ligand>
</feature>
<evidence type="ECO:0000256" key="8">
    <source>
        <dbReference type="PROSITE-ProRule" id="PRU01026"/>
    </source>
</evidence>
<feature type="binding site" evidence="8">
    <location>
        <position position="24"/>
    </location>
    <ligand>
        <name>S-adenosyl-L-methionine</name>
        <dbReference type="ChEBI" id="CHEBI:59789"/>
    </ligand>
</feature>
<evidence type="ECO:0000313" key="10">
    <source>
        <dbReference type="EMBL" id="GIO48793.1"/>
    </source>
</evidence>
<dbReference type="PANTHER" id="PTHR11727">
    <property type="entry name" value="DIMETHYLADENOSINE TRANSFERASE"/>
    <property type="match status" value="1"/>
</dbReference>
<evidence type="ECO:0000256" key="1">
    <source>
        <dbReference type="ARBA" id="ARBA00016505"/>
    </source>
</evidence>
<dbReference type="Pfam" id="PF00398">
    <property type="entry name" value="RrnaAD"/>
    <property type="match status" value="1"/>
</dbReference>
<dbReference type="SUPFAM" id="SSF53335">
    <property type="entry name" value="S-adenosyl-L-methionine-dependent methyltransferases"/>
    <property type="match status" value="1"/>
</dbReference>
<feature type="binding site" evidence="8">
    <location>
        <position position="26"/>
    </location>
    <ligand>
        <name>S-adenosyl-L-methionine</name>
        <dbReference type="ChEBI" id="CHEBI:59789"/>
    </ligand>
</feature>
<dbReference type="NCBIfam" id="NF000499">
    <property type="entry name" value="Erm23S_rRNA_broad"/>
    <property type="match status" value="1"/>
</dbReference>
<keyword evidence="5 8" id="KW-0694">RNA-binding</keyword>
<dbReference type="RefSeq" id="WP_212979412.1">
    <property type="nucleotide sequence ID" value="NZ_AP025343.1"/>
</dbReference>
<sequence>MHPNDKKHRKVRKCLNEPNFSGQHLLHNPRIVRQIIDQSGIRPSEIVMDLGAGKGAMTFALAEKASSVVAIENDPRFAEILKAKSQAHANVAIIEKDIRLAYLPNKPFRVVANIPYAITTPILEKLLDPPTDFFQGAMLLIEYGAAKRFTSRPIRDPRILRWRMWFDLELIKVFPRTEFSPPPSVESAIFRIRRKADPYVQIRHHRHFAGFAEYALKRPELPIYVVLQGIFTPPQLKHLFKNLGVDRQAPICTLNERQWGMIFRTMLERVDAFRWPKLLRRK</sequence>
<dbReference type="EMBL" id="BORT01000016">
    <property type="protein sequence ID" value="GIO48793.1"/>
    <property type="molecule type" value="Genomic_DNA"/>
</dbReference>
<dbReference type="CDD" id="cd02440">
    <property type="entry name" value="AdoMet_MTases"/>
    <property type="match status" value="1"/>
</dbReference>
<name>A0A920CTT8_9BACL</name>
<comment type="caution">
    <text evidence="10">The sequence shown here is derived from an EMBL/GenBank/DDBJ whole genome shotgun (WGS) entry which is preliminary data.</text>
</comment>
<dbReference type="SMART" id="SM00650">
    <property type="entry name" value="rADc"/>
    <property type="match status" value="1"/>
</dbReference>
<evidence type="ECO:0000256" key="6">
    <source>
        <dbReference type="ARBA" id="ARBA00029941"/>
    </source>
</evidence>
<dbReference type="Gene3D" id="3.40.50.150">
    <property type="entry name" value="Vaccinia Virus protein VP39"/>
    <property type="match status" value="1"/>
</dbReference>
<dbReference type="Proteomes" id="UP000682811">
    <property type="component" value="Unassembled WGS sequence"/>
</dbReference>
<protein>
    <recommendedName>
        <fullName evidence="1">rRNA adenine N-6-methyltransferase</fullName>
    </recommendedName>
    <alternativeName>
        <fullName evidence="7">Erythromycin resistance protein</fullName>
    </alternativeName>
    <alternativeName>
        <fullName evidence="6">Macrolide-lincosamide-streptogramin B resistance protein</fullName>
    </alternativeName>
</protein>
<feature type="binding site" evidence="8">
    <location>
        <position position="72"/>
    </location>
    <ligand>
        <name>S-adenosyl-L-methionine</name>
        <dbReference type="ChEBI" id="CHEBI:59789"/>
    </ligand>
</feature>
<evidence type="ECO:0000256" key="2">
    <source>
        <dbReference type="ARBA" id="ARBA00022603"/>
    </source>
</evidence>
<comment type="similarity">
    <text evidence="8">Belongs to the class I-like SAM-binding methyltransferase superfamily. rRNA adenine N(6)-methyltransferase family.</text>
</comment>
<dbReference type="InterPro" id="IPR029063">
    <property type="entry name" value="SAM-dependent_MTases_sf"/>
</dbReference>
<keyword evidence="4 8" id="KW-0949">S-adenosyl-L-methionine</keyword>
<dbReference type="InterPro" id="IPR001737">
    <property type="entry name" value="KsgA/Erm"/>
</dbReference>
<organism evidence="10 11">
    <name type="scientific">Paenibacillus azoreducens</name>
    <dbReference type="NCBI Taxonomy" id="116718"/>
    <lineage>
        <taxon>Bacteria</taxon>
        <taxon>Bacillati</taxon>
        <taxon>Bacillota</taxon>
        <taxon>Bacilli</taxon>
        <taxon>Bacillales</taxon>
        <taxon>Paenibacillaceae</taxon>
        <taxon>Paenibacillus</taxon>
    </lineage>
</organism>
<dbReference type="PROSITE" id="PS01131">
    <property type="entry name" value="RRNA_A_DIMETH"/>
    <property type="match status" value="1"/>
</dbReference>
<keyword evidence="2 8" id="KW-0489">Methyltransferase</keyword>
<reference evidence="10 11" key="1">
    <citation type="submission" date="2021-03" db="EMBL/GenBank/DDBJ databases">
        <title>Antimicrobial resistance genes in bacteria isolated from Japanese honey, and their potential for conferring macrolide and lincosamide resistance in the American foulbrood pathogen Paenibacillus larvae.</title>
        <authorList>
            <person name="Okamoto M."/>
            <person name="Kumagai M."/>
            <person name="Kanamori H."/>
            <person name="Takamatsu D."/>
        </authorList>
    </citation>
    <scope>NUCLEOTIDE SEQUENCE [LARGE SCALE GENOMIC DNA]</scope>
    <source>
        <strain evidence="10 11">J34TS1</strain>
    </source>
</reference>
<dbReference type="InterPro" id="IPR020598">
    <property type="entry name" value="rRNA_Ade_methylase_Trfase_N"/>
</dbReference>
<evidence type="ECO:0000259" key="9">
    <source>
        <dbReference type="SMART" id="SM00650"/>
    </source>
</evidence>
<dbReference type="Gene3D" id="1.10.8.100">
    <property type="entry name" value="Ribosomal RNA adenine dimethylase-like, domain 2"/>
    <property type="match status" value="1"/>
</dbReference>
<feature type="binding site" evidence="8">
    <location>
        <position position="51"/>
    </location>
    <ligand>
        <name>S-adenosyl-L-methionine</name>
        <dbReference type="ChEBI" id="CHEBI:59789"/>
    </ligand>
</feature>
<feature type="domain" description="Ribosomal RNA adenine methylase transferase N-terminal" evidence="9">
    <location>
        <begin position="31"/>
        <end position="196"/>
    </location>
</feature>
<evidence type="ECO:0000256" key="7">
    <source>
        <dbReference type="ARBA" id="ARBA00030809"/>
    </source>
</evidence>
<dbReference type="GO" id="GO:0000179">
    <property type="term" value="F:rRNA (adenine-N6,N6-)-dimethyltransferase activity"/>
    <property type="evidence" value="ECO:0007669"/>
    <property type="project" value="UniProtKB-UniRule"/>
</dbReference>